<accession>A0A085N4K3</accession>
<dbReference type="SUPFAM" id="SSF56672">
    <property type="entry name" value="DNA/RNA polymerases"/>
    <property type="match status" value="1"/>
</dbReference>
<sequence length="147" mass="16969">MKAYLESQKYLVSTTRQGRFRYKRLPLDFSFALALFQRILEQILACVESAAVYIDDTAAAACDEQQHMKNCTWRWSRIRKQECERGSRNVNSCAGLRNNPDTRLMRMASIPLKHEYRPLNTLRAIAQVNEKGSAVDVGKRGQTQWLV</sequence>
<dbReference type="AlphaFoldDB" id="A0A085N4K3"/>
<dbReference type="Proteomes" id="UP000030758">
    <property type="component" value="Unassembled WGS sequence"/>
</dbReference>
<dbReference type="EMBL" id="KL367556">
    <property type="protein sequence ID" value="KFD64399.1"/>
    <property type="molecule type" value="Genomic_DNA"/>
</dbReference>
<dbReference type="Gene3D" id="3.10.10.10">
    <property type="entry name" value="HIV Type 1 Reverse Transcriptase, subunit A, domain 1"/>
    <property type="match status" value="1"/>
</dbReference>
<evidence type="ECO:0008006" key="2">
    <source>
        <dbReference type="Google" id="ProtNLM"/>
    </source>
</evidence>
<gene>
    <name evidence="1" type="ORF">M514_23423</name>
</gene>
<evidence type="ECO:0000313" key="1">
    <source>
        <dbReference type="EMBL" id="KFD64399.1"/>
    </source>
</evidence>
<dbReference type="InterPro" id="IPR043502">
    <property type="entry name" value="DNA/RNA_pol_sf"/>
</dbReference>
<proteinExistence type="predicted"/>
<dbReference type="Gene3D" id="3.30.70.270">
    <property type="match status" value="1"/>
</dbReference>
<organism evidence="1">
    <name type="scientific">Trichuris suis</name>
    <name type="common">pig whipworm</name>
    <dbReference type="NCBI Taxonomy" id="68888"/>
    <lineage>
        <taxon>Eukaryota</taxon>
        <taxon>Metazoa</taxon>
        <taxon>Ecdysozoa</taxon>
        <taxon>Nematoda</taxon>
        <taxon>Enoplea</taxon>
        <taxon>Dorylaimia</taxon>
        <taxon>Trichinellida</taxon>
        <taxon>Trichuridae</taxon>
        <taxon>Trichuris</taxon>
    </lineage>
</organism>
<dbReference type="InterPro" id="IPR043128">
    <property type="entry name" value="Rev_trsase/Diguanyl_cyclase"/>
</dbReference>
<reference evidence="1" key="1">
    <citation type="journal article" date="2014" name="Nat. Genet.">
        <title>Genome and transcriptome of the porcine whipworm Trichuris suis.</title>
        <authorList>
            <person name="Jex A.R."/>
            <person name="Nejsum P."/>
            <person name="Schwarz E.M."/>
            <person name="Hu L."/>
            <person name="Young N.D."/>
            <person name="Hall R.S."/>
            <person name="Korhonen P.K."/>
            <person name="Liao S."/>
            <person name="Thamsborg S."/>
            <person name="Xia J."/>
            <person name="Xu P."/>
            <person name="Wang S."/>
            <person name="Scheerlinck J.P."/>
            <person name="Hofmann A."/>
            <person name="Sternberg P.W."/>
            <person name="Wang J."/>
            <person name="Gasser R.B."/>
        </authorList>
    </citation>
    <scope>NUCLEOTIDE SEQUENCE [LARGE SCALE GENOMIC DNA]</scope>
    <source>
        <strain evidence="1">DCEP-RM93F</strain>
    </source>
</reference>
<protein>
    <recommendedName>
        <fullName evidence="2">Reverse transcriptase domain-containing protein</fullName>
    </recommendedName>
</protein>
<name>A0A085N4K3_9BILA</name>